<comment type="similarity">
    <text evidence="2">Belongs to the glycosyltransferase 2 family.</text>
</comment>
<dbReference type="PANTHER" id="PTHR43179">
    <property type="entry name" value="RHAMNOSYLTRANSFERASE WBBL"/>
    <property type="match status" value="1"/>
</dbReference>
<evidence type="ECO:0000313" key="7">
    <source>
        <dbReference type="EMBL" id="KUF14874.1"/>
    </source>
</evidence>
<gene>
    <name evidence="7" type="ORF">AT728_36970</name>
</gene>
<dbReference type="Pfam" id="PF02709">
    <property type="entry name" value="Glyco_transf_7C"/>
    <property type="match status" value="1"/>
</dbReference>
<organism evidence="7 8">
    <name type="scientific">Streptomyces silvensis</name>
    <dbReference type="NCBI Taxonomy" id="1765722"/>
    <lineage>
        <taxon>Bacteria</taxon>
        <taxon>Bacillati</taxon>
        <taxon>Actinomycetota</taxon>
        <taxon>Actinomycetes</taxon>
        <taxon>Kitasatosporales</taxon>
        <taxon>Streptomycetaceae</taxon>
        <taxon>Streptomyces</taxon>
    </lineage>
</organism>
<dbReference type="Proteomes" id="UP000054804">
    <property type="component" value="Unassembled WGS sequence"/>
</dbReference>
<keyword evidence="4 7" id="KW-0808">Transferase</keyword>
<feature type="region of interest" description="Disordered" evidence="5">
    <location>
        <begin position="268"/>
        <end position="297"/>
    </location>
</feature>
<dbReference type="GO" id="GO:0016757">
    <property type="term" value="F:glycosyltransferase activity"/>
    <property type="evidence" value="ECO:0007669"/>
    <property type="project" value="UniProtKB-KW"/>
</dbReference>
<keyword evidence="8" id="KW-1185">Reference proteome</keyword>
<dbReference type="RefSeq" id="WP_058850907.1">
    <property type="nucleotide sequence ID" value="NZ_LOCL01000051.1"/>
</dbReference>
<evidence type="ECO:0000313" key="8">
    <source>
        <dbReference type="Proteomes" id="UP000054804"/>
    </source>
</evidence>
<evidence type="ECO:0000259" key="6">
    <source>
        <dbReference type="Pfam" id="PF02709"/>
    </source>
</evidence>
<feature type="domain" description="Galactosyltransferase C-terminal" evidence="6">
    <location>
        <begin position="165"/>
        <end position="204"/>
    </location>
</feature>
<name>A0A0W7WWB8_9ACTN</name>
<protein>
    <submittedName>
        <fullName evidence="7">Sugar transferase</fullName>
    </submittedName>
</protein>
<dbReference type="InterPro" id="IPR027791">
    <property type="entry name" value="Galactosyl_T_C"/>
</dbReference>
<dbReference type="EMBL" id="LOCL01000051">
    <property type="protein sequence ID" value="KUF14874.1"/>
    <property type="molecule type" value="Genomic_DNA"/>
</dbReference>
<dbReference type="PANTHER" id="PTHR43179:SF12">
    <property type="entry name" value="GALACTOFURANOSYLTRANSFERASE GLFT2"/>
    <property type="match status" value="1"/>
</dbReference>
<keyword evidence="3" id="KW-0328">Glycosyltransferase</keyword>
<evidence type="ECO:0000256" key="1">
    <source>
        <dbReference type="ARBA" id="ARBA00004776"/>
    </source>
</evidence>
<dbReference type="AlphaFoldDB" id="A0A0W7WWB8"/>
<evidence type="ECO:0000256" key="2">
    <source>
        <dbReference type="ARBA" id="ARBA00006739"/>
    </source>
</evidence>
<comment type="pathway">
    <text evidence="1">Cell wall biogenesis; cell wall polysaccharide biosynthesis.</text>
</comment>
<evidence type="ECO:0000256" key="4">
    <source>
        <dbReference type="ARBA" id="ARBA00022679"/>
    </source>
</evidence>
<dbReference type="Gene3D" id="3.90.550.10">
    <property type="entry name" value="Spore Coat Polysaccharide Biosynthesis Protein SpsA, Chain A"/>
    <property type="match status" value="1"/>
</dbReference>
<evidence type="ECO:0000256" key="3">
    <source>
        <dbReference type="ARBA" id="ARBA00022676"/>
    </source>
</evidence>
<dbReference type="STRING" id="1765722.AT728_36970"/>
<comment type="caution">
    <text evidence="7">The sequence shown here is derived from an EMBL/GenBank/DDBJ whole genome shotgun (WGS) entry which is preliminary data.</text>
</comment>
<evidence type="ECO:0000256" key="5">
    <source>
        <dbReference type="SAM" id="MobiDB-lite"/>
    </source>
</evidence>
<dbReference type="SUPFAM" id="SSF53448">
    <property type="entry name" value="Nucleotide-diphospho-sugar transferases"/>
    <property type="match status" value="1"/>
</dbReference>
<dbReference type="InterPro" id="IPR029044">
    <property type="entry name" value="Nucleotide-diphossugar_trans"/>
</dbReference>
<sequence>MRIAVITLVAGRHRHLRLQQDGLAGNVLPPDHYVVVTMADPDAATVLTGRRPAADTVPLPVGTTGSLPLSAARNAGAARALAAGADLLVFLDVDCVPGPGLLARYARTAADGVLLCGTVAYLPPPPRGGYRLCDLPALAPPHPGRPVPGAHEVVRDGDHDLFWSLSFALTAATWRTVGGFCEDYTGYGGEDTDFARTAADRGVGLWWVGGAPAYHQHHPVSRPPVEHLDDILRNGATFRSRWGSWPMQGWLADFARLGLIVHDPRTDTWRRSRDDTGTAPAGAVGERPGRTEVGPVP</sequence>
<proteinExistence type="inferred from homology"/>
<dbReference type="OrthoDB" id="6653642at2"/>
<accession>A0A0W7WWB8</accession>
<reference evidence="7 8" key="1">
    <citation type="submission" date="2015-12" db="EMBL/GenBank/DDBJ databases">
        <title>Draft genome sequence of Streptomyces silvensis ATCC 53525, a producer of novel hormone antagonists.</title>
        <authorList>
            <person name="Johnston C.W."/>
            <person name="Li Y."/>
            <person name="Magarvey N.A."/>
        </authorList>
    </citation>
    <scope>NUCLEOTIDE SEQUENCE [LARGE SCALE GENOMIC DNA]</scope>
    <source>
        <strain evidence="7 8">ATCC 53525</strain>
    </source>
</reference>